<evidence type="ECO:0000256" key="5">
    <source>
        <dbReference type="ARBA" id="ARBA00022989"/>
    </source>
</evidence>
<feature type="transmembrane region" description="Helical" evidence="7">
    <location>
        <begin position="36"/>
        <end position="59"/>
    </location>
</feature>
<evidence type="ECO:0000256" key="7">
    <source>
        <dbReference type="SAM" id="Phobius"/>
    </source>
</evidence>
<feature type="transmembrane region" description="Helical" evidence="7">
    <location>
        <begin position="96"/>
        <end position="114"/>
    </location>
</feature>
<feature type="transmembrane region" description="Helical" evidence="7">
    <location>
        <begin position="214"/>
        <end position="236"/>
    </location>
</feature>
<feature type="transmembrane region" description="Helical" evidence="7">
    <location>
        <begin position="135"/>
        <end position="156"/>
    </location>
</feature>
<dbReference type="PANTHER" id="PTHR23513">
    <property type="entry name" value="INTEGRAL MEMBRANE EFFLUX PROTEIN-RELATED"/>
    <property type="match status" value="1"/>
</dbReference>
<keyword evidence="3" id="KW-1003">Cell membrane</keyword>
<dbReference type="InterPro" id="IPR011701">
    <property type="entry name" value="MFS"/>
</dbReference>
<feature type="transmembrane region" description="Helical" evidence="7">
    <location>
        <begin position="281"/>
        <end position="300"/>
    </location>
</feature>
<evidence type="ECO:0000256" key="4">
    <source>
        <dbReference type="ARBA" id="ARBA00022692"/>
    </source>
</evidence>
<dbReference type="Proteomes" id="UP001596283">
    <property type="component" value="Unassembled WGS sequence"/>
</dbReference>
<name>A0ABW1TDU3_9LACO</name>
<feature type="transmembrane region" description="Helical" evidence="7">
    <location>
        <begin position="162"/>
        <end position="182"/>
    </location>
</feature>
<accession>A0ABW1TDU3</accession>
<evidence type="ECO:0000256" key="2">
    <source>
        <dbReference type="ARBA" id="ARBA00022448"/>
    </source>
</evidence>
<feature type="transmembrane region" description="Helical" evidence="7">
    <location>
        <begin position="372"/>
        <end position="393"/>
    </location>
</feature>
<protein>
    <submittedName>
        <fullName evidence="8">MFS transporter</fullName>
    </submittedName>
</protein>
<evidence type="ECO:0000256" key="6">
    <source>
        <dbReference type="ARBA" id="ARBA00023136"/>
    </source>
</evidence>
<sequence length="409" mass="44268">MDKIKRVIVSDFLGTLTVSALMTYSYWYLYQETRSQAVISILGTFSMVMLLFAFIGGYVVDQHSKIQLLRVIATMRLVIMGCGGLVVLIWHQGTTILFIIVMVNALLGVVYGPLTESVAPALITDDSTLFTANSWVAAANQVSSIASSALAVLLVYVKAPALALGVAFLALTLSVMALSRIANDSAPVKRERLAIRETLRDFAQGIHLVVRNPVISCMVPVALLANFGYWSIWLLMPKFSVDIFGRYPFVYNLIDITLTVGGIAGATLFSKFQRAGLFAKWYPFLLLGQAAMMLLLGLSGRGNPTLGHVILVGVAWLGYGFFNSISAIIYFSIVQLSAKKDKVGLITGAVLTLFSIANPIAAVVSVPLTHLATLPVLIVGLGGVMLLATIPAFSPRFLRVLKRFDSQEP</sequence>
<keyword evidence="5 7" id="KW-1133">Transmembrane helix</keyword>
<organism evidence="8 9">
    <name type="scientific">Levilactobacillus fujinensis</name>
    <dbReference type="NCBI Taxonomy" id="2486024"/>
    <lineage>
        <taxon>Bacteria</taxon>
        <taxon>Bacillati</taxon>
        <taxon>Bacillota</taxon>
        <taxon>Bacilli</taxon>
        <taxon>Lactobacillales</taxon>
        <taxon>Lactobacillaceae</taxon>
        <taxon>Levilactobacillus</taxon>
    </lineage>
</organism>
<dbReference type="Gene3D" id="1.20.1250.20">
    <property type="entry name" value="MFS general substrate transporter like domains"/>
    <property type="match status" value="1"/>
</dbReference>
<dbReference type="EMBL" id="JBHSSI010000022">
    <property type="protein sequence ID" value="MFC6259835.1"/>
    <property type="molecule type" value="Genomic_DNA"/>
</dbReference>
<feature type="transmembrane region" description="Helical" evidence="7">
    <location>
        <begin position="248"/>
        <end position="269"/>
    </location>
</feature>
<evidence type="ECO:0000313" key="9">
    <source>
        <dbReference type="Proteomes" id="UP001596283"/>
    </source>
</evidence>
<comment type="caution">
    <text evidence="8">The sequence shown here is derived from an EMBL/GenBank/DDBJ whole genome shotgun (WGS) entry which is preliminary data.</text>
</comment>
<keyword evidence="2" id="KW-0813">Transport</keyword>
<evidence type="ECO:0000313" key="8">
    <source>
        <dbReference type="EMBL" id="MFC6259835.1"/>
    </source>
</evidence>
<dbReference type="CDD" id="cd06173">
    <property type="entry name" value="MFS_MefA_like"/>
    <property type="match status" value="1"/>
</dbReference>
<evidence type="ECO:0000256" key="3">
    <source>
        <dbReference type="ARBA" id="ARBA00022475"/>
    </source>
</evidence>
<dbReference type="SUPFAM" id="SSF103473">
    <property type="entry name" value="MFS general substrate transporter"/>
    <property type="match status" value="1"/>
</dbReference>
<keyword evidence="4 7" id="KW-0812">Transmembrane</keyword>
<comment type="subcellular location">
    <subcellularLocation>
        <location evidence="1">Cell membrane</location>
        <topology evidence="1">Multi-pass membrane protein</topology>
    </subcellularLocation>
</comment>
<proteinExistence type="predicted"/>
<dbReference type="RefSeq" id="WP_125685484.1">
    <property type="nucleotide sequence ID" value="NZ_JBHSSI010000022.1"/>
</dbReference>
<dbReference type="InterPro" id="IPR036259">
    <property type="entry name" value="MFS_trans_sf"/>
</dbReference>
<reference evidence="9" key="1">
    <citation type="journal article" date="2019" name="Int. J. Syst. Evol. Microbiol.">
        <title>The Global Catalogue of Microorganisms (GCM) 10K type strain sequencing project: providing services to taxonomists for standard genome sequencing and annotation.</title>
        <authorList>
            <consortium name="The Broad Institute Genomics Platform"/>
            <consortium name="The Broad Institute Genome Sequencing Center for Infectious Disease"/>
            <person name="Wu L."/>
            <person name="Ma J."/>
        </authorList>
    </citation>
    <scope>NUCLEOTIDE SEQUENCE [LARGE SCALE GENOMIC DNA]</scope>
    <source>
        <strain evidence="9">CCM 8908</strain>
    </source>
</reference>
<feature type="transmembrane region" description="Helical" evidence="7">
    <location>
        <begin position="12"/>
        <end position="30"/>
    </location>
</feature>
<evidence type="ECO:0000256" key="1">
    <source>
        <dbReference type="ARBA" id="ARBA00004651"/>
    </source>
</evidence>
<keyword evidence="6 7" id="KW-0472">Membrane</keyword>
<dbReference type="Pfam" id="PF07690">
    <property type="entry name" value="MFS_1"/>
    <property type="match status" value="1"/>
</dbReference>
<feature type="transmembrane region" description="Helical" evidence="7">
    <location>
        <begin position="343"/>
        <end position="366"/>
    </location>
</feature>
<gene>
    <name evidence="8" type="ORF">ACFP1C_02650</name>
</gene>
<dbReference type="PANTHER" id="PTHR23513:SF9">
    <property type="entry name" value="ENTEROBACTIN EXPORTER ENTS"/>
    <property type="match status" value="1"/>
</dbReference>
<keyword evidence="9" id="KW-1185">Reference proteome</keyword>
<feature type="transmembrane region" description="Helical" evidence="7">
    <location>
        <begin position="306"/>
        <end position="331"/>
    </location>
</feature>
<feature type="transmembrane region" description="Helical" evidence="7">
    <location>
        <begin position="71"/>
        <end position="90"/>
    </location>
</feature>